<organism evidence="5 6">
    <name type="scientific">Vibrio tritonius</name>
    <dbReference type="NCBI Taxonomy" id="1435069"/>
    <lineage>
        <taxon>Bacteria</taxon>
        <taxon>Pseudomonadati</taxon>
        <taxon>Pseudomonadota</taxon>
        <taxon>Gammaproteobacteria</taxon>
        <taxon>Vibrionales</taxon>
        <taxon>Vibrionaceae</taxon>
        <taxon>Vibrio</taxon>
    </lineage>
</organism>
<dbReference type="PANTHER" id="PTHR33744:SF15">
    <property type="entry name" value="CARBOHYDRATE DIACID REGULATOR"/>
    <property type="match status" value="1"/>
</dbReference>
<dbReference type="Gene3D" id="1.10.10.2840">
    <property type="entry name" value="PucR C-terminal helix-turn-helix domain"/>
    <property type="match status" value="1"/>
</dbReference>
<evidence type="ECO:0000259" key="4">
    <source>
        <dbReference type="Pfam" id="PF17853"/>
    </source>
</evidence>
<feature type="domain" description="CdaR GGDEF-like" evidence="4">
    <location>
        <begin position="146"/>
        <end position="252"/>
    </location>
</feature>
<evidence type="ECO:0000256" key="1">
    <source>
        <dbReference type="ARBA" id="ARBA00006754"/>
    </source>
</evidence>
<name>A0ABS7YHG8_9VIBR</name>
<feature type="domain" description="Putative sugar diacid recognition" evidence="2">
    <location>
        <begin position="3"/>
        <end position="136"/>
    </location>
</feature>
<dbReference type="InterPro" id="IPR008599">
    <property type="entry name" value="Diacid_rec"/>
</dbReference>
<feature type="domain" description="PucR C-terminal helix-turn-helix" evidence="3">
    <location>
        <begin position="302"/>
        <end position="358"/>
    </location>
</feature>
<dbReference type="Pfam" id="PF13556">
    <property type="entry name" value="HTH_30"/>
    <property type="match status" value="1"/>
</dbReference>
<dbReference type="InterPro" id="IPR041522">
    <property type="entry name" value="CdaR_GGDEF"/>
</dbReference>
<dbReference type="Proteomes" id="UP001199044">
    <property type="component" value="Unassembled WGS sequence"/>
</dbReference>
<evidence type="ECO:0000259" key="2">
    <source>
        <dbReference type="Pfam" id="PF05651"/>
    </source>
</evidence>
<gene>
    <name evidence="5" type="ORF">LDJ79_03295</name>
</gene>
<dbReference type="RefSeq" id="WP_225249585.1">
    <property type="nucleotide sequence ID" value="NZ_JAIWIU010000016.1"/>
</dbReference>
<protein>
    <submittedName>
        <fullName evidence="5">Helix-turn-helix domain-containing protein</fullName>
    </submittedName>
</protein>
<dbReference type="InterPro" id="IPR042070">
    <property type="entry name" value="PucR_C-HTH_sf"/>
</dbReference>
<dbReference type="InterPro" id="IPR051448">
    <property type="entry name" value="CdaR-like_regulators"/>
</dbReference>
<dbReference type="Pfam" id="PF17853">
    <property type="entry name" value="GGDEF_2"/>
    <property type="match status" value="1"/>
</dbReference>
<dbReference type="PANTHER" id="PTHR33744">
    <property type="entry name" value="CARBOHYDRATE DIACID REGULATOR"/>
    <property type="match status" value="1"/>
</dbReference>
<evidence type="ECO:0000313" key="5">
    <source>
        <dbReference type="EMBL" id="MCA2015120.1"/>
    </source>
</evidence>
<sequence length="364" mass="42098">MELNTEIAEQIVYHARRVIQYPINVMDADGLIIASTNPARKYQKHSGAVVALSQRSTVEIDDVTAQNMRGTQPGVNLPIRFKNTIIGVIGISGPPNDIRHLGELVKMAAEMTVEHEYVVEQSHWKEQRKKDLLLQWIDQKADFELIESQAIPLKIDLYANYVVCLLEASSGEQLVELHNLLKRWKKELLSVELTKNRVLILLKYSSSQSEWNQMRRFLDGEVSFKLHGALGKFYSDPRQLFASYQSALAALNSGKKLLKDQQYFEFDQVTLPAILDNERKNWQQQLLFEPIRRVEEMDPVLKKTLLSWFENNLDSAKTAEKLFIHRNSLRYRLNKIGEICRLDLNNYQDRVWIYLSLILSPSEG</sequence>
<comment type="caution">
    <text evidence="5">The sequence shown here is derived from an EMBL/GenBank/DDBJ whole genome shotgun (WGS) entry which is preliminary data.</text>
</comment>
<proteinExistence type="inferred from homology"/>
<comment type="similarity">
    <text evidence="1">Belongs to the CdaR family.</text>
</comment>
<reference evidence="6" key="1">
    <citation type="submission" date="2023-07" db="EMBL/GenBank/DDBJ databases">
        <title>Molecular identification of indigenous halophilic bacteria isolated from red sea cost, biodegradation of synthetic dyes and assessment of degraded metabolite toxicity.</title>
        <authorList>
            <person name="Chaieb K."/>
            <person name="Altayb H.N."/>
        </authorList>
    </citation>
    <scope>NUCLEOTIDE SEQUENCE [LARGE SCALE GENOMIC DNA]</scope>
    <source>
        <strain evidence="6">K20</strain>
    </source>
</reference>
<keyword evidence="6" id="KW-1185">Reference proteome</keyword>
<dbReference type="Pfam" id="PF05651">
    <property type="entry name" value="Diacid_rec"/>
    <property type="match status" value="1"/>
</dbReference>
<dbReference type="InterPro" id="IPR025736">
    <property type="entry name" value="PucR_C-HTH_dom"/>
</dbReference>
<dbReference type="EMBL" id="JAIWIU010000016">
    <property type="protein sequence ID" value="MCA2015120.1"/>
    <property type="molecule type" value="Genomic_DNA"/>
</dbReference>
<evidence type="ECO:0000313" key="6">
    <source>
        <dbReference type="Proteomes" id="UP001199044"/>
    </source>
</evidence>
<accession>A0ABS7YHG8</accession>
<evidence type="ECO:0000259" key="3">
    <source>
        <dbReference type="Pfam" id="PF13556"/>
    </source>
</evidence>